<dbReference type="Proteomes" id="UP000799777">
    <property type="component" value="Unassembled WGS sequence"/>
</dbReference>
<name>A0A9P4LFM7_9PLEO</name>
<feature type="region of interest" description="Disordered" evidence="1">
    <location>
        <begin position="316"/>
        <end position="353"/>
    </location>
</feature>
<evidence type="ECO:0000256" key="1">
    <source>
        <dbReference type="SAM" id="MobiDB-lite"/>
    </source>
</evidence>
<feature type="compositionally biased region" description="Basic and acidic residues" evidence="1">
    <location>
        <begin position="272"/>
        <end position="287"/>
    </location>
</feature>
<dbReference type="AlphaFoldDB" id="A0A9P4LFM7"/>
<evidence type="ECO:0000313" key="2">
    <source>
        <dbReference type="EMBL" id="KAF2023370.1"/>
    </source>
</evidence>
<gene>
    <name evidence="2" type="ORF">EK21DRAFT_94959</name>
</gene>
<sequence>MRPYSGWHGNCRVVYQLEWSRSTGLATTRYATAFDRSCAFRIAHMHSTHDLDVYPTSLIRRTFSYYHVSPPHPTCFPSRLTLLLSTVSSTVAVFRHSTAPDPQRKDQLLVPYDEREEYYNHRGRAAYMLLQSMPDRWEKFTDLAKHIQINVLAAYNESEFWWPWIWVNDSVPFFVTDVSRCDEQPGARHHHPCSLRVPYLPWRGAHRFQWCASHSSRAQSRFPGICEPEHYQLSNAGLLEVTQGDRVPGVAKPQALQRDENMQQAAGQDVSNVHEAEPNGHDQDHGYPETSETHALQTNEHIQGNGDSEMHAYEAEPETVQVQQPDAAVTDDNPNTRKRHIDQRASSSEQTSRALIIRDTGKMAARQSPPPSGQGTDAWLAESMVESGLPPYMTNTFISSSPVERTSIHAHVQSHMLQLAWHGHQPDTSPLGPIDEMNRSLIQADVPPHVCKPDRHRQLPDMAATGRVDKKATEDTSVEIAPRIPAKKKRPRSIRTSNQWARLPFDNM</sequence>
<keyword evidence="3" id="KW-1185">Reference proteome</keyword>
<feature type="region of interest" description="Disordered" evidence="1">
    <location>
        <begin position="483"/>
        <end position="508"/>
    </location>
</feature>
<dbReference type="EMBL" id="ML978354">
    <property type="protein sequence ID" value="KAF2023370.1"/>
    <property type="molecule type" value="Genomic_DNA"/>
</dbReference>
<feature type="region of interest" description="Disordered" evidence="1">
    <location>
        <begin position="255"/>
        <end position="292"/>
    </location>
</feature>
<accession>A0A9P4LFM7</accession>
<evidence type="ECO:0000313" key="3">
    <source>
        <dbReference type="Proteomes" id="UP000799777"/>
    </source>
</evidence>
<protein>
    <submittedName>
        <fullName evidence="2">Uncharacterized protein</fullName>
    </submittedName>
</protein>
<organism evidence="2 3">
    <name type="scientific">Setomelanomma holmii</name>
    <dbReference type="NCBI Taxonomy" id="210430"/>
    <lineage>
        <taxon>Eukaryota</taxon>
        <taxon>Fungi</taxon>
        <taxon>Dikarya</taxon>
        <taxon>Ascomycota</taxon>
        <taxon>Pezizomycotina</taxon>
        <taxon>Dothideomycetes</taxon>
        <taxon>Pleosporomycetidae</taxon>
        <taxon>Pleosporales</taxon>
        <taxon>Pleosporineae</taxon>
        <taxon>Phaeosphaeriaceae</taxon>
        <taxon>Setomelanomma</taxon>
    </lineage>
</organism>
<reference evidence="2" key="1">
    <citation type="journal article" date="2020" name="Stud. Mycol.">
        <title>101 Dothideomycetes genomes: a test case for predicting lifestyles and emergence of pathogens.</title>
        <authorList>
            <person name="Haridas S."/>
            <person name="Albert R."/>
            <person name="Binder M."/>
            <person name="Bloem J."/>
            <person name="Labutti K."/>
            <person name="Salamov A."/>
            <person name="Andreopoulos B."/>
            <person name="Baker S."/>
            <person name="Barry K."/>
            <person name="Bills G."/>
            <person name="Bluhm B."/>
            <person name="Cannon C."/>
            <person name="Castanera R."/>
            <person name="Culley D."/>
            <person name="Daum C."/>
            <person name="Ezra D."/>
            <person name="Gonzalez J."/>
            <person name="Henrissat B."/>
            <person name="Kuo A."/>
            <person name="Liang C."/>
            <person name="Lipzen A."/>
            <person name="Lutzoni F."/>
            <person name="Magnuson J."/>
            <person name="Mondo S."/>
            <person name="Nolan M."/>
            <person name="Ohm R."/>
            <person name="Pangilinan J."/>
            <person name="Park H.-J."/>
            <person name="Ramirez L."/>
            <person name="Alfaro M."/>
            <person name="Sun H."/>
            <person name="Tritt A."/>
            <person name="Yoshinaga Y."/>
            <person name="Zwiers L.-H."/>
            <person name="Turgeon B."/>
            <person name="Goodwin S."/>
            <person name="Spatafora J."/>
            <person name="Crous P."/>
            <person name="Grigoriev I."/>
        </authorList>
    </citation>
    <scope>NUCLEOTIDE SEQUENCE</scope>
    <source>
        <strain evidence="2">CBS 110217</strain>
    </source>
</reference>
<feature type="compositionally biased region" description="Polar residues" evidence="1">
    <location>
        <begin position="262"/>
        <end position="271"/>
    </location>
</feature>
<comment type="caution">
    <text evidence="2">The sequence shown here is derived from an EMBL/GenBank/DDBJ whole genome shotgun (WGS) entry which is preliminary data.</text>
</comment>
<proteinExistence type="predicted"/>
<feature type="compositionally biased region" description="Polar residues" evidence="1">
    <location>
        <begin position="344"/>
        <end position="353"/>
    </location>
</feature>